<dbReference type="EC" id="2.10.1.1" evidence="11"/>
<evidence type="ECO:0000256" key="5">
    <source>
        <dbReference type="ARBA" id="ARBA00022505"/>
    </source>
</evidence>
<dbReference type="SUPFAM" id="SSF53218">
    <property type="entry name" value="Molybdenum cofactor biosynthesis proteins"/>
    <property type="match status" value="1"/>
</dbReference>
<dbReference type="Gene3D" id="3.40.980.10">
    <property type="entry name" value="MoaB/Mog-like domain"/>
    <property type="match status" value="1"/>
</dbReference>
<dbReference type="CDD" id="cd00887">
    <property type="entry name" value="MoeA"/>
    <property type="match status" value="1"/>
</dbReference>
<dbReference type="GO" id="GO:0046872">
    <property type="term" value="F:metal ion binding"/>
    <property type="evidence" value="ECO:0007669"/>
    <property type="project" value="UniProtKB-UniRule"/>
</dbReference>
<proteinExistence type="inferred from homology"/>
<name>A0A2A5WRW9_9GAMM</name>
<dbReference type="NCBIfam" id="NF045515">
    <property type="entry name" value="Glp_gephyrin"/>
    <property type="match status" value="1"/>
</dbReference>
<evidence type="ECO:0000256" key="4">
    <source>
        <dbReference type="ARBA" id="ARBA00010763"/>
    </source>
</evidence>
<dbReference type="GO" id="GO:0005829">
    <property type="term" value="C:cytosol"/>
    <property type="evidence" value="ECO:0007669"/>
    <property type="project" value="TreeGrafter"/>
</dbReference>
<dbReference type="InterPro" id="IPR036135">
    <property type="entry name" value="MoeA_linker/N_sf"/>
</dbReference>
<keyword evidence="9 11" id="KW-0501">Molybdenum cofactor biosynthesis</keyword>
<evidence type="ECO:0000256" key="12">
    <source>
        <dbReference type="SAM" id="MobiDB-lite"/>
    </source>
</evidence>
<dbReference type="GO" id="GO:0061599">
    <property type="term" value="F:molybdopterin molybdotransferase activity"/>
    <property type="evidence" value="ECO:0007669"/>
    <property type="project" value="UniProtKB-UniRule"/>
</dbReference>
<dbReference type="PROSITE" id="PS01079">
    <property type="entry name" value="MOCF_BIOSYNTHESIS_2"/>
    <property type="match status" value="1"/>
</dbReference>
<dbReference type="InterPro" id="IPR005110">
    <property type="entry name" value="MoeA_linker/N"/>
</dbReference>
<comment type="caution">
    <text evidence="14">The sequence shown here is derived from an EMBL/GenBank/DDBJ whole genome shotgun (WGS) entry which is preliminary data.</text>
</comment>
<dbReference type="Pfam" id="PF03453">
    <property type="entry name" value="MoeA_N"/>
    <property type="match status" value="1"/>
</dbReference>
<accession>A0A2A5WRW9</accession>
<dbReference type="Gene3D" id="2.170.190.11">
    <property type="entry name" value="Molybdopterin biosynthesis moea protein, domain 3"/>
    <property type="match status" value="1"/>
</dbReference>
<evidence type="ECO:0000256" key="3">
    <source>
        <dbReference type="ARBA" id="ARBA00005046"/>
    </source>
</evidence>
<dbReference type="Pfam" id="PF03454">
    <property type="entry name" value="MoeA_C"/>
    <property type="match status" value="1"/>
</dbReference>
<evidence type="ECO:0000313" key="15">
    <source>
        <dbReference type="Proteomes" id="UP000219327"/>
    </source>
</evidence>
<dbReference type="GO" id="GO:0006777">
    <property type="term" value="P:Mo-molybdopterin cofactor biosynthetic process"/>
    <property type="evidence" value="ECO:0007669"/>
    <property type="project" value="UniProtKB-UniRule"/>
</dbReference>
<evidence type="ECO:0000256" key="10">
    <source>
        <dbReference type="ARBA" id="ARBA00047317"/>
    </source>
</evidence>
<evidence type="ECO:0000256" key="9">
    <source>
        <dbReference type="ARBA" id="ARBA00023150"/>
    </source>
</evidence>
<gene>
    <name evidence="14" type="ORF">CNE99_05990</name>
</gene>
<evidence type="ECO:0000256" key="1">
    <source>
        <dbReference type="ARBA" id="ARBA00001946"/>
    </source>
</evidence>
<evidence type="ECO:0000256" key="8">
    <source>
        <dbReference type="ARBA" id="ARBA00022842"/>
    </source>
</evidence>
<dbReference type="Gene3D" id="3.90.105.10">
    <property type="entry name" value="Molybdopterin biosynthesis moea protein, domain 2"/>
    <property type="match status" value="1"/>
</dbReference>
<dbReference type="InterPro" id="IPR036425">
    <property type="entry name" value="MoaB/Mog-like_dom_sf"/>
</dbReference>
<dbReference type="InterPro" id="IPR005111">
    <property type="entry name" value="MoeA_C_domain_IV"/>
</dbReference>
<dbReference type="Proteomes" id="UP000219327">
    <property type="component" value="Unassembled WGS sequence"/>
</dbReference>
<protein>
    <recommendedName>
        <fullName evidence="11">Molybdopterin molybdenumtransferase</fullName>
        <ecNumber evidence="11">2.10.1.1</ecNumber>
    </recommendedName>
</protein>
<dbReference type="PANTHER" id="PTHR10192">
    <property type="entry name" value="MOLYBDOPTERIN BIOSYNTHESIS PROTEIN"/>
    <property type="match status" value="1"/>
</dbReference>
<evidence type="ECO:0000256" key="2">
    <source>
        <dbReference type="ARBA" id="ARBA00002901"/>
    </source>
</evidence>
<evidence type="ECO:0000313" key="14">
    <source>
        <dbReference type="EMBL" id="PDH39239.1"/>
    </source>
</evidence>
<dbReference type="AlphaFoldDB" id="A0A2A5WRW9"/>
<dbReference type="InterPro" id="IPR036688">
    <property type="entry name" value="MoeA_C_domain_IV_sf"/>
</dbReference>
<dbReference type="InterPro" id="IPR008284">
    <property type="entry name" value="MoCF_biosynth_CS"/>
</dbReference>
<keyword evidence="8 11" id="KW-0460">Magnesium</keyword>
<comment type="pathway">
    <text evidence="3 11">Cofactor biosynthesis; molybdopterin biosynthesis.</text>
</comment>
<comment type="cofactor">
    <cofactor evidence="1 11">
        <name>Mg(2+)</name>
        <dbReference type="ChEBI" id="CHEBI:18420"/>
    </cofactor>
</comment>
<dbReference type="UniPathway" id="UPA00344"/>
<keyword evidence="7 11" id="KW-0479">Metal-binding</keyword>
<sequence length="401" mass="43177">MPALTPVDEVIETLVSRALAVGDIERVSVSAALGRVLADDVLAAVDVPSFTNSSMDGYACRASDVEAGMSYEVSDRVTAGNAGRTLLPGTLVRIFTGAPLPEGADAVVIQEDTALKNERVVVNQQPGTGDNVRPRGQDISSGGAILRNGHRLRPQDLALAASTGCYQLSVYRRLRVGVLSTGDELVDPPEPLAPGQIYNSNHFGLLAMIEQEGFDAHDLGREEDDRNAIREKLAVAADQVDCVITSGGVSVGEADHVREAVNDMGAIDIWRLAIKPGKPLAFGNVKGTAFFGLPGNPVSTFVTFRMIALPYLRRCQGQQDVMPRFLWAHAGFSWKTETRREYLRVQLSNDESGRLMAEVFGEQGSGVMSSVCWADALAMVDVGQTVELGDMIRVYLLSWES</sequence>
<comment type="function">
    <text evidence="2 11">Catalyzes the insertion of molybdate into adenylated molybdopterin with the concomitant release of AMP.</text>
</comment>
<feature type="region of interest" description="Disordered" evidence="12">
    <location>
        <begin position="124"/>
        <end position="145"/>
    </location>
</feature>
<keyword evidence="6 11" id="KW-0808">Transferase</keyword>
<comment type="similarity">
    <text evidence="4 11">Belongs to the MoeA family.</text>
</comment>
<keyword evidence="5 11" id="KW-0500">Molybdenum</keyword>
<reference evidence="14 15" key="1">
    <citation type="submission" date="2017-08" db="EMBL/GenBank/DDBJ databases">
        <title>Fine stratification of microbial communities through a metagenomic profile of the photic zone.</title>
        <authorList>
            <person name="Haro-Moreno J.M."/>
            <person name="Lopez-Perez M."/>
            <person name="De La Torre J."/>
            <person name="Picazo A."/>
            <person name="Camacho A."/>
            <person name="Rodriguez-Valera F."/>
        </authorList>
    </citation>
    <scope>NUCLEOTIDE SEQUENCE [LARGE SCALE GENOMIC DNA]</scope>
    <source>
        <strain evidence="14">MED-G24</strain>
    </source>
</reference>
<evidence type="ECO:0000259" key="13">
    <source>
        <dbReference type="SMART" id="SM00852"/>
    </source>
</evidence>
<dbReference type="EMBL" id="NTKD01000027">
    <property type="protein sequence ID" value="PDH39239.1"/>
    <property type="molecule type" value="Genomic_DNA"/>
</dbReference>
<dbReference type="SMART" id="SM00852">
    <property type="entry name" value="MoCF_biosynth"/>
    <property type="match status" value="1"/>
</dbReference>
<dbReference type="InterPro" id="IPR038987">
    <property type="entry name" value="MoeA-like"/>
</dbReference>
<comment type="catalytic activity">
    <reaction evidence="10">
        <text>adenylyl-molybdopterin + molybdate = Mo-molybdopterin + AMP + H(+)</text>
        <dbReference type="Rhea" id="RHEA:35047"/>
        <dbReference type="ChEBI" id="CHEBI:15378"/>
        <dbReference type="ChEBI" id="CHEBI:36264"/>
        <dbReference type="ChEBI" id="CHEBI:62727"/>
        <dbReference type="ChEBI" id="CHEBI:71302"/>
        <dbReference type="ChEBI" id="CHEBI:456215"/>
        <dbReference type="EC" id="2.10.1.1"/>
    </reaction>
</comment>
<dbReference type="PANTHER" id="PTHR10192:SF5">
    <property type="entry name" value="GEPHYRIN"/>
    <property type="match status" value="1"/>
</dbReference>
<evidence type="ECO:0000256" key="6">
    <source>
        <dbReference type="ARBA" id="ARBA00022679"/>
    </source>
</evidence>
<dbReference type="SUPFAM" id="SSF63882">
    <property type="entry name" value="MoeA N-terminal region -like"/>
    <property type="match status" value="1"/>
</dbReference>
<dbReference type="NCBIfam" id="TIGR00177">
    <property type="entry name" value="molyb_syn"/>
    <property type="match status" value="1"/>
</dbReference>
<feature type="domain" description="MoaB/Mog" evidence="13">
    <location>
        <begin position="177"/>
        <end position="314"/>
    </location>
</feature>
<dbReference type="FunFam" id="3.40.980.10:FF:000004">
    <property type="entry name" value="Molybdopterin molybdenumtransferase"/>
    <property type="match status" value="1"/>
</dbReference>
<evidence type="ECO:0000256" key="7">
    <source>
        <dbReference type="ARBA" id="ARBA00022723"/>
    </source>
</evidence>
<organism evidence="14 15">
    <name type="scientific">OM182 bacterium MED-G24</name>
    <dbReference type="NCBI Taxonomy" id="1986255"/>
    <lineage>
        <taxon>Bacteria</taxon>
        <taxon>Pseudomonadati</taxon>
        <taxon>Pseudomonadota</taxon>
        <taxon>Gammaproteobacteria</taxon>
        <taxon>OMG group</taxon>
        <taxon>OM182 clade</taxon>
    </lineage>
</organism>
<dbReference type="Pfam" id="PF00994">
    <property type="entry name" value="MoCF_biosynth"/>
    <property type="match status" value="1"/>
</dbReference>
<dbReference type="SUPFAM" id="SSF63867">
    <property type="entry name" value="MoeA C-terminal domain-like"/>
    <property type="match status" value="1"/>
</dbReference>
<dbReference type="InterPro" id="IPR001453">
    <property type="entry name" value="MoaB/Mog_dom"/>
</dbReference>
<evidence type="ECO:0000256" key="11">
    <source>
        <dbReference type="RuleBase" id="RU365090"/>
    </source>
</evidence>
<dbReference type="Gene3D" id="2.40.340.10">
    <property type="entry name" value="MoeA, C-terminal, domain IV"/>
    <property type="match status" value="1"/>
</dbReference>